<evidence type="ECO:0000256" key="5">
    <source>
        <dbReference type="ARBA" id="ARBA00022691"/>
    </source>
</evidence>
<keyword evidence="4" id="KW-0808">Transferase</keyword>
<comment type="caution">
    <text evidence="10">The sequence shown here is derived from an EMBL/GenBank/DDBJ whole genome shotgun (WGS) entry which is preliminary data.</text>
</comment>
<evidence type="ECO:0000259" key="9">
    <source>
        <dbReference type="Pfam" id="PF12161"/>
    </source>
</evidence>
<dbReference type="EMBL" id="RCCK01000011">
    <property type="protein sequence ID" value="RLJ77388.1"/>
    <property type="molecule type" value="Genomic_DNA"/>
</dbReference>
<dbReference type="PRINTS" id="PR00507">
    <property type="entry name" value="N12N6MTFRASE"/>
</dbReference>
<dbReference type="AlphaFoldDB" id="A0A497Y8V9"/>
<evidence type="ECO:0000256" key="4">
    <source>
        <dbReference type="ARBA" id="ARBA00022679"/>
    </source>
</evidence>
<dbReference type="GO" id="GO:0003677">
    <property type="term" value="F:DNA binding"/>
    <property type="evidence" value="ECO:0007669"/>
    <property type="project" value="InterPro"/>
</dbReference>
<accession>A0A497Y8V9</accession>
<proteinExistence type="inferred from homology"/>
<dbReference type="InterPro" id="IPR029063">
    <property type="entry name" value="SAM-dependent_MTases_sf"/>
</dbReference>
<dbReference type="GO" id="GO:0009307">
    <property type="term" value="P:DNA restriction-modification system"/>
    <property type="evidence" value="ECO:0007669"/>
    <property type="project" value="UniProtKB-KW"/>
</dbReference>
<dbReference type="InterPro" id="IPR022749">
    <property type="entry name" value="D12N6_MeTrfase_N"/>
</dbReference>
<protein>
    <recommendedName>
        <fullName evidence="2">site-specific DNA-methyltransferase (adenine-specific)</fullName>
        <ecNumber evidence="2">2.1.1.72</ecNumber>
    </recommendedName>
</protein>
<dbReference type="Pfam" id="PF02384">
    <property type="entry name" value="N6_Mtase"/>
    <property type="match status" value="1"/>
</dbReference>
<evidence type="ECO:0000256" key="6">
    <source>
        <dbReference type="ARBA" id="ARBA00022747"/>
    </source>
</evidence>
<dbReference type="GO" id="GO:0009007">
    <property type="term" value="F:site-specific DNA-methyltransferase (adenine-specific) activity"/>
    <property type="evidence" value="ECO:0007669"/>
    <property type="project" value="UniProtKB-EC"/>
</dbReference>
<dbReference type="Gene3D" id="1.20.1260.30">
    <property type="match status" value="1"/>
</dbReference>
<dbReference type="PANTHER" id="PTHR42933:SF3">
    <property type="entry name" value="TYPE I RESTRICTION ENZYME MJAVIII METHYLASE SUBUNIT"/>
    <property type="match status" value="1"/>
</dbReference>
<feature type="domain" description="DNA methylase adenine-specific" evidence="8">
    <location>
        <begin position="166"/>
        <end position="473"/>
    </location>
</feature>
<dbReference type="InterPro" id="IPR002052">
    <property type="entry name" value="DNA_methylase_N6_adenine_CS"/>
</dbReference>
<evidence type="ECO:0000256" key="2">
    <source>
        <dbReference type="ARBA" id="ARBA00011900"/>
    </source>
</evidence>
<dbReference type="GO" id="GO:0032259">
    <property type="term" value="P:methylation"/>
    <property type="evidence" value="ECO:0007669"/>
    <property type="project" value="UniProtKB-KW"/>
</dbReference>
<dbReference type="InterPro" id="IPR038333">
    <property type="entry name" value="T1MK-like_N_sf"/>
</dbReference>
<evidence type="ECO:0000313" key="10">
    <source>
        <dbReference type="EMBL" id="RLJ77388.1"/>
    </source>
</evidence>
<comment type="catalytic activity">
    <reaction evidence="7">
        <text>a 2'-deoxyadenosine in DNA + S-adenosyl-L-methionine = an N(6)-methyl-2'-deoxyadenosine in DNA + S-adenosyl-L-homocysteine + H(+)</text>
        <dbReference type="Rhea" id="RHEA:15197"/>
        <dbReference type="Rhea" id="RHEA-COMP:12418"/>
        <dbReference type="Rhea" id="RHEA-COMP:12419"/>
        <dbReference type="ChEBI" id="CHEBI:15378"/>
        <dbReference type="ChEBI" id="CHEBI:57856"/>
        <dbReference type="ChEBI" id="CHEBI:59789"/>
        <dbReference type="ChEBI" id="CHEBI:90615"/>
        <dbReference type="ChEBI" id="CHEBI:90616"/>
        <dbReference type="EC" id="2.1.1.72"/>
    </reaction>
</comment>
<dbReference type="PROSITE" id="PS00092">
    <property type="entry name" value="N6_MTASE"/>
    <property type="match status" value="1"/>
</dbReference>
<gene>
    <name evidence="10" type="ORF">BCL90_2474</name>
</gene>
<evidence type="ECO:0000259" key="8">
    <source>
        <dbReference type="Pfam" id="PF02384"/>
    </source>
</evidence>
<evidence type="ECO:0000313" key="11">
    <source>
        <dbReference type="Proteomes" id="UP000273898"/>
    </source>
</evidence>
<dbReference type="InterPro" id="IPR003356">
    <property type="entry name" value="DNA_methylase_A-5"/>
</dbReference>
<keyword evidence="3" id="KW-0489">Methyltransferase</keyword>
<evidence type="ECO:0000256" key="3">
    <source>
        <dbReference type="ARBA" id="ARBA00022603"/>
    </source>
</evidence>
<name>A0A497Y8V9_9SPHI</name>
<dbReference type="Pfam" id="PF12161">
    <property type="entry name" value="HsdM_N"/>
    <property type="match status" value="1"/>
</dbReference>
<dbReference type="SUPFAM" id="SSF53335">
    <property type="entry name" value="S-adenosyl-L-methionine-dependent methyltransferases"/>
    <property type="match status" value="1"/>
</dbReference>
<dbReference type="GO" id="GO:0008170">
    <property type="term" value="F:N-methyltransferase activity"/>
    <property type="evidence" value="ECO:0007669"/>
    <property type="project" value="InterPro"/>
</dbReference>
<evidence type="ECO:0000256" key="7">
    <source>
        <dbReference type="ARBA" id="ARBA00047942"/>
    </source>
</evidence>
<dbReference type="Gene3D" id="3.40.50.150">
    <property type="entry name" value="Vaccinia Virus protein VP39"/>
    <property type="match status" value="1"/>
</dbReference>
<evidence type="ECO:0000256" key="1">
    <source>
        <dbReference type="ARBA" id="ARBA00006594"/>
    </source>
</evidence>
<reference evidence="10 11" key="1">
    <citation type="submission" date="2018-10" db="EMBL/GenBank/DDBJ databases">
        <title>Genomic Encyclopedia of Archaeal and Bacterial Type Strains, Phase II (KMG-II): from individual species to whole genera.</title>
        <authorList>
            <person name="Goeker M."/>
        </authorList>
    </citation>
    <scope>NUCLEOTIDE SEQUENCE [LARGE SCALE GENOMIC DNA]</scope>
    <source>
        <strain evidence="10 11">DSM 19624</strain>
    </source>
</reference>
<organism evidence="10 11">
    <name type="scientific">Pedobacter alluvionis</name>
    <dbReference type="NCBI Taxonomy" id="475253"/>
    <lineage>
        <taxon>Bacteria</taxon>
        <taxon>Pseudomonadati</taxon>
        <taxon>Bacteroidota</taxon>
        <taxon>Sphingobacteriia</taxon>
        <taxon>Sphingobacteriales</taxon>
        <taxon>Sphingobacteriaceae</taxon>
        <taxon>Pedobacter</taxon>
    </lineage>
</organism>
<comment type="similarity">
    <text evidence="1">Belongs to the N(4)/N(6)-methyltransferase family.</text>
</comment>
<dbReference type="PANTHER" id="PTHR42933">
    <property type="entry name" value="SLR6095 PROTEIN"/>
    <property type="match status" value="1"/>
</dbReference>
<keyword evidence="5" id="KW-0949">S-adenosyl-L-methionine</keyword>
<dbReference type="InterPro" id="IPR051537">
    <property type="entry name" value="DNA_Adenine_Mtase"/>
</dbReference>
<feature type="domain" description="N6 adenine-specific DNA methyltransferase N-terminal" evidence="9">
    <location>
        <begin position="13"/>
        <end position="151"/>
    </location>
</feature>
<dbReference type="EC" id="2.1.1.72" evidence="2"/>
<dbReference type="Proteomes" id="UP000273898">
    <property type="component" value="Unassembled WGS sequence"/>
</dbReference>
<keyword evidence="6" id="KW-0680">Restriction system</keyword>
<sequence>MIPKMTTTKVHNLSAFAWSIADILRGDFKQSEYGKILLPFVVLRRLDCILENTKNSVLSTFEKMPQGIDEYTIDMMLFNAVGGGLKVYNLSNFTFKKIHQQDPLDVHKNLIDYVTKFNPSVRDIFLDKFLFTDQLKRLKDGGILWQVFEKFCKIDLHPDTVSNIEMGYLFEDLIRKFSEISNETAGEHFTPREVIRLIVDLLLINDAHALAGSGIVRTVYDPACGTGGMLAIAEEQMKNLNPKIRVELYGQELNGESFGICKSDMLVTGHNPEQIAFGNTLTEDAHIEKKFHYMLSNPPYGVDWKKYEDFIKAEAKTLGQKGRFGAGLPRGSDGQLLFLQHMISKLRDDEIGSRIGIVMNGSPLLNGDAGSGESEIRRWIIENDWLEAIIALPIELFYNTDIQTYIWILSSRKLKERKNKIQLIDASSEKFTVFLRKSLGDKRREIPESARHEIVKIYAEMLNGNSEWGEYSKIFDNSDFGYREVRVDRPLRLVFQITSNSIEKMKLDKHFMKMSEQDQAEIIKILEKSSEALFKNKVEFERVALKKILSLPFKISNPLKKLLISVFSQKNAEGDIFLDDSGNKLHDTDLREYENVPLKQDWQDYFKDEIQPFYSDAWIDKTYSDHQDGKIGKVGYEINFNKYFFKYFRPRPLSDINSELQVMEKEIRLLLKELAS</sequence>